<dbReference type="PANTHER" id="PTHR43415">
    <property type="entry name" value="SPERMIDINE N(1)-ACETYLTRANSFERASE"/>
    <property type="match status" value="1"/>
</dbReference>
<dbReference type="Proteomes" id="UP000287605">
    <property type="component" value="Unassembled WGS sequence"/>
</dbReference>
<dbReference type="OrthoDB" id="9795206at2"/>
<name>A0A430AM40_9ENTE</name>
<organism evidence="2 3">
    <name type="scientific">Vagococcus elongatus</name>
    <dbReference type="NCBI Taxonomy" id="180344"/>
    <lineage>
        <taxon>Bacteria</taxon>
        <taxon>Bacillati</taxon>
        <taxon>Bacillota</taxon>
        <taxon>Bacilli</taxon>
        <taxon>Lactobacillales</taxon>
        <taxon>Enterococcaceae</taxon>
        <taxon>Vagococcus</taxon>
    </lineage>
</organism>
<evidence type="ECO:0000259" key="1">
    <source>
        <dbReference type="PROSITE" id="PS51186"/>
    </source>
</evidence>
<dbReference type="RefSeq" id="WP_126810085.1">
    <property type="nucleotide sequence ID" value="NZ_NGKA01000029.1"/>
</dbReference>
<protein>
    <recommendedName>
        <fullName evidence="1">N-acetyltransferase domain-containing protein</fullName>
    </recommendedName>
</protein>
<dbReference type="InterPro" id="IPR000182">
    <property type="entry name" value="GNAT_dom"/>
</dbReference>
<sequence length="188" mass="22220">MSEVMLKPIEDKDLLRLWEISYKHENPDWVHWDAPYLHEYLPLTWQEFLQREVKFFQSKRTQGIYLNGEIIGAATYQWKNHEIKWLEVGLSIFVSELWGNGYGSQAMKNWVTQVFLVEPDVASVGFSTWSANERVMSMGKTLGFKLEGRARKVIFYNDSYYDAVRMGILREEWFSQMQTTFLNNATLL</sequence>
<dbReference type="SUPFAM" id="SSF55729">
    <property type="entry name" value="Acyl-CoA N-acyltransferases (Nat)"/>
    <property type="match status" value="1"/>
</dbReference>
<dbReference type="Gene3D" id="3.40.630.30">
    <property type="match status" value="1"/>
</dbReference>
<evidence type="ECO:0000313" key="3">
    <source>
        <dbReference type="Proteomes" id="UP000287605"/>
    </source>
</evidence>
<dbReference type="CDD" id="cd04301">
    <property type="entry name" value="NAT_SF"/>
    <property type="match status" value="1"/>
</dbReference>
<keyword evidence="3" id="KW-1185">Reference proteome</keyword>
<dbReference type="GO" id="GO:0016747">
    <property type="term" value="F:acyltransferase activity, transferring groups other than amino-acyl groups"/>
    <property type="evidence" value="ECO:0007669"/>
    <property type="project" value="InterPro"/>
</dbReference>
<gene>
    <name evidence="2" type="ORF">CBF29_12720</name>
</gene>
<dbReference type="InterPro" id="IPR016181">
    <property type="entry name" value="Acyl_CoA_acyltransferase"/>
</dbReference>
<reference evidence="2 3" key="1">
    <citation type="submission" date="2017-05" db="EMBL/GenBank/DDBJ databases">
        <title>Vagococcus spp. assemblies.</title>
        <authorList>
            <person name="Gulvik C.A."/>
        </authorList>
    </citation>
    <scope>NUCLEOTIDE SEQUENCE [LARGE SCALE GENOMIC DNA]</scope>
    <source>
        <strain evidence="2 3">CCUG 51432</strain>
    </source>
</reference>
<evidence type="ECO:0000313" key="2">
    <source>
        <dbReference type="EMBL" id="RSU08967.1"/>
    </source>
</evidence>
<dbReference type="PANTHER" id="PTHR43415:SF4">
    <property type="entry name" value="N-ACETYLTRANSFERASE DOMAIN-CONTAINING PROTEIN"/>
    <property type="match status" value="1"/>
</dbReference>
<dbReference type="Pfam" id="PF13302">
    <property type="entry name" value="Acetyltransf_3"/>
    <property type="match status" value="1"/>
</dbReference>
<comment type="caution">
    <text evidence="2">The sequence shown here is derived from an EMBL/GenBank/DDBJ whole genome shotgun (WGS) entry which is preliminary data.</text>
</comment>
<accession>A0A430AM40</accession>
<dbReference type="PROSITE" id="PS51186">
    <property type="entry name" value="GNAT"/>
    <property type="match status" value="1"/>
</dbReference>
<proteinExistence type="predicted"/>
<feature type="domain" description="N-acetyltransferase" evidence="1">
    <location>
        <begin position="15"/>
        <end position="171"/>
    </location>
</feature>
<dbReference type="AlphaFoldDB" id="A0A430AM40"/>
<dbReference type="EMBL" id="NGKA01000029">
    <property type="protein sequence ID" value="RSU08967.1"/>
    <property type="molecule type" value="Genomic_DNA"/>
</dbReference>